<evidence type="ECO:0000256" key="9">
    <source>
        <dbReference type="HAMAP-Rule" id="MF_01038"/>
    </source>
</evidence>
<dbReference type="InterPro" id="IPR005995">
    <property type="entry name" value="Pgm_bpd_ind"/>
</dbReference>
<dbReference type="NCBIfam" id="TIGR01307">
    <property type="entry name" value="pgm_bpd_ind"/>
    <property type="match status" value="1"/>
</dbReference>
<evidence type="ECO:0000256" key="2">
    <source>
        <dbReference type="ARBA" id="ARBA00002315"/>
    </source>
</evidence>
<feature type="binding site" evidence="9 12">
    <location>
        <begin position="262"/>
        <end position="265"/>
    </location>
    <ligand>
        <name>substrate</name>
    </ligand>
</feature>
<name>A0A9D1KC06_9FIRM</name>
<feature type="binding site" evidence="9 13">
    <location>
        <position position="460"/>
    </location>
    <ligand>
        <name>Mn(2+)</name>
        <dbReference type="ChEBI" id="CHEBI:29035"/>
        <label>2</label>
    </ligand>
</feature>
<feature type="binding site" evidence="9 13">
    <location>
        <position position="423"/>
    </location>
    <ligand>
        <name>Mn(2+)</name>
        <dbReference type="ChEBI" id="CHEBI:29035"/>
        <label>1</label>
    </ligand>
</feature>
<evidence type="ECO:0000256" key="6">
    <source>
        <dbReference type="ARBA" id="ARBA00023152"/>
    </source>
</evidence>
<dbReference type="SUPFAM" id="SSF53649">
    <property type="entry name" value="Alkaline phosphatase-like"/>
    <property type="match status" value="1"/>
</dbReference>
<comment type="subunit">
    <text evidence="9">Monomer.</text>
</comment>
<sequence length="528" mass="58986">MKKPVVLCIMDGFGITDRKVGNAIYLAKKPNLDYLMQTYPNTLLQASGMAVGLPEGQMGNSEVGHLNIGAGRIVYQSLTLINKAIADGSFYQNEAYLKAMQNAKEKNTNLHIFGLLSDGGVHSHINHIKALVKMAKQQGLKEVYVHAFLDGRDVEPTTAYDYISELNQTFKEVGIGKIVTIMGRSYAMDRDTNMEMIDKAYICMVNNIGHAYTDEQTFLKEQYQLLKETNRKVIDEFVEPGYNANYNIKIQDGDSIIFANFRPDRAIQISTVFTNPEFYAHPTPNDKFKAYEPKTKLKDLTYVCTMKYAESVKGIIAFKPVTLDHIFGPYIAEHGLTQLRIAETQKYAHVTFFFDGTINFDGIEKPQIPGCTRILIKSPDVISFDLKPEMSAYEVCDALLKEIDKDIHDVIIVNFANCDMVGHTAVMDATIKAVEVVDECVGKLYQKVKEKDGLLFVTADHGNADCLIDDHGLPVTSHTTNPVPFIVCKKGFQLRDGGNLGDIAPTLLHVLHLPQPKEMTGHCLIVQE</sequence>
<feature type="binding site" evidence="9 12">
    <location>
        <position position="184"/>
    </location>
    <ligand>
        <name>substrate</name>
    </ligand>
</feature>
<gene>
    <name evidence="9" type="primary">gpmI</name>
    <name evidence="16" type="ORF">IAD04_06085</name>
</gene>
<dbReference type="InterPro" id="IPR036646">
    <property type="entry name" value="PGAM_B_sf"/>
</dbReference>
<feature type="domain" description="Metalloenzyme" evidence="14">
    <location>
        <begin position="3"/>
        <end position="513"/>
    </location>
</feature>
<feature type="binding site" evidence="9 13">
    <location>
        <position position="461"/>
    </location>
    <ligand>
        <name>Mn(2+)</name>
        <dbReference type="ChEBI" id="CHEBI:29035"/>
        <label>2</label>
    </ligand>
</feature>
<evidence type="ECO:0000256" key="5">
    <source>
        <dbReference type="ARBA" id="ARBA00022723"/>
    </source>
</evidence>
<dbReference type="EMBL" id="DVKI01000192">
    <property type="protein sequence ID" value="HIT17921.1"/>
    <property type="molecule type" value="Genomic_DNA"/>
</dbReference>
<feature type="binding site" evidence="9 12">
    <location>
        <position position="190"/>
    </location>
    <ligand>
        <name>substrate</name>
    </ligand>
</feature>
<dbReference type="CDD" id="cd16010">
    <property type="entry name" value="iPGM"/>
    <property type="match status" value="1"/>
</dbReference>
<feature type="binding site" evidence="9 12">
    <location>
        <begin position="152"/>
        <end position="153"/>
    </location>
    <ligand>
        <name>substrate</name>
    </ligand>
</feature>
<dbReference type="InterPro" id="IPR006124">
    <property type="entry name" value="Metalloenzyme"/>
</dbReference>
<dbReference type="Gene3D" id="3.40.1450.10">
    <property type="entry name" value="BPG-independent phosphoglycerate mutase, domain B"/>
    <property type="match status" value="1"/>
</dbReference>
<dbReference type="PANTHER" id="PTHR31637:SF0">
    <property type="entry name" value="2,3-BISPHOSPHOGLYCERATE-INDEPENDENT PHOSPHOGLYCERATE MUTASE"/>
    <property type="match status" value="1"/>
</dbReference>
<feature type="domain" description="BPG-independent PGAM N-terminal" evidence="15">
    <location>
        <begin position="81"/>
        <end position="309"/>
    </location>
</feature>
<dbReference type="GO" id="GO:0030145">
    <property type="term" value="F:manganese ion binding"/>
    <property type="evidence" value="ECO:0007669"/>
    <property type="project" value="UniProtKB-UniRule"/>
</dbReference>
<dbReference type="SUPFAM" id="SSF64158">
    <property type="entry name" value="2,3-Bisphosphoglycerate-independent phosphoglycerate mutase, substrate-binding domain"/>
    <property type="match status" value="1"/>
</dbReference>
<evidence type="ECO:0000256" key="1">
    <source>
        <dbReference type="ARBA" id="ARBA00000370"/>
    </source>
</evidence>
<evidence type="ECO:0000256" key="13">
    <source>
        <dbReference type="PIRSR" id="PIRSR001492-3"/>
    </source>
</evidence>
<keyword evidence="8 9" id="KW-0413">Isomerase</keyword>
<evidence type="ECO:0000313" key="16">
    <source>
        <dbReference type="EMBL" id="HIT17921.1"/>
    </source>
</evidence>
<feature type="binding site" evidence="9 12">
    <location>
        <position position="346"/>
    </location>
    <ligand>
        <name>substrate</name>
    </ligand>
</feature>
<protein>
    <recommendedName>
        <fullName evidence="9 10">2,3-bisphosphoglycerate-independent phosphoglycerate mutase</fullName>
        <shortName evidence="9">BPG-independent PGAM</shortName>
        <shortName evidence="9">Phosphoglyceromutase</shortName>
        <shortName evidence="9">iPGM</shortName>
        <ecNumber evidence="9 10">5.4.2.12</ecNumber>
    </recommendedName>
</protein>
<dbReference type="Proteomes" id="UP000886893">
    <property type="component" value="Unassembled WGS sequence"/>
</dbReference>
<keyword evidence="5 9" id="KW-0479">Metal-binding</keyword>
<evidence type="ECO:0000256" key="11">
    <source>
        <dbReference type="PIRSR" id="PIRSR001492-1"/>
    </source>
</evidence>
<comment type="catalytic activity">
    <reaction evidence="1 9">
        <text>(2R)-2-phosphoglycerate = (2R)-3-phosphoglycerate</text>
        <dbReference type="Rhea" id="RHEA:15901"/>
        <dbReference type="ChEBI" id="CHEBI:58272"/>
        <dbReference type="ChEBI" id="CHEBI:58289"/>
        <dbReference type="EC" id="5.4.2.12"/>
    </reaction>
</comment>
<feature type="binding site" evidence="9 13">
    <location>
        <position position="478"/>
    </location>
    <ligand>
        <name>Mn(2+)</name>
        <dbReference type="ChEBI" id="CHEBI:29035"/>
        <label>1</label>
    </ligand>
</feature>
<feature type="binding site" evidence="9 13">
    <location>
        <position position="11"/>
    </location>
    <ligand>
        <name>Mn(2+)</name>
        <dbReference type="ChEBI" id="CHEBI:29035"/>
        <label>2</label>
    </ligand>
</feature>
<dbReference type="GO" id="GO:0005829">
    <property type="term" value="C:cytosol"/>
    <property type="evidence" value="ECO:0007669"/>
    <property type="project" value="TreeGrafter"/>
</dbReference>
<dbReference type="Pfam" id="PF06415">
    <property type="entry name" value="iPGM_N"/>
    <property type="match status" value="1"/>
</dbReference>
<evidence type="ECO:0000259" key="14">
    <source>
        <dbReference type="Pfam" id="PF01676"/>
    </source>
</evidence>
<proteinExistence type="inferred from homology"/>
<dbReference type="PIRSF" id="PIRSF001492">
    <property type="entry name" value="IPGAM"/>
    <property type="match status" value="1"/>
</dbReference>
<dbReference type="InterPro" id="IPR017850">
    <property type="entry name" value="Alkaline_phosphatase_core_sf"/>
</dbReference>
<comment type="pathway">
    <text evidence="3 9">Carbohydrate degradation; glycolysis; pyruvate from D-glyceraldehyde 3-phosphate: step 3/5.</text>
</comment>
<organism evidence="16 17">
    <name type="scientific">Candidatus Caccosoma faecigallinarum</name>
    <dbReference type="NCBI Taxonomy" id="2840720"/>
    <lineage>
        <taxon>Bacteria</taxon>
        <taxon>Bacillati</taxon>
        <taxon>Bacillota</taxon>
        <taxon>Bacillota incertae sedis</taxon>
        <taxon>Candidatus Caccosoma</taxon>
    </lineage>
</organism>
<accession>A0A9D1KC06</accession>
<feature type="binding site" evidence="9 13">
    <location>
        <position position="419"/>
    </location>
    <ligand>
        <name>Mn(2+)</name>
        <dbReference type="ChEBI" id="CHEBI:29035"/>
        <label>1</label>
    </ligand>
</feature>
<dbReference type="FunFam" id="3.40.1450.10:FF:000002">
    <property type="entry name" value="2,3-bisphosphoglycerate-independent phosphoglycerate mutase"/>
    <property type="match status" value="1"/>
</dbReference>
<feature type="binding site" evidence="9 13">
    <location>
        <position position="61"/>
    </location>
    <ligand>
        <name>Mn(2+)</name>
        <dbReference type="ChEBI" id="CHEBI:29035"/>
        <label>2</label>
    </ligand>
</feature>
<comment type="caution">
    <text evidence="16">The sequence shown here is derived from an EMBL/GenBank/DDBJ whole genome shotgun (WGS) entry which is preliminary data.</text>
</comment>
<keyword evidence="6 9" id="KW-0324">Glycolysis</keyword>
<comment type="cofactor">
    <cofactor evidence="9">
        <name>Mn(2+)</name>
        <dbReference type="ChEBI" id="CHEBI:29035"/>
    </cofactor>
    <text evidence="9">Binds 2 manganese ions per subunit.</text>
</comment>
<dbReference type="Gene3D" id="3.40.720.10">
    <property type="entry name" value="Alkaline Phosphatase, subunit A"/>
    <property type="match status" value="1"/>
</dbReference>
<feature type="binding site" evidence="9 12">
    <location>
        <position position="122"/>
    </location>
    <ligand>
        <name>substrate</name>
    </ligand>
</feature>
<evidence type="ECO:0000313" key="17">
    <source>
        <dbReference type="Proteomes" id="UP000886893"/>
    </source>
</evidence>
<reference evidence="16" key="1">
    <citation type="submission" date="2020-10" db="EMBL/GenBank/DDBJ databases">
        <authorList>
            <person name="Gilroy R."/>
        </authorList>
    </citation>
    <scope>NUCLEOTIDE SEQUENCE</scope>
    <source>
        <strain evidence="16">14508</strain>
    </source>
</reference>
<evidence type="ECO:0000259" key="15">
    <source>
        <dbReference type="Pfam" id="PF06415"/>
    </source>
</evidence>
<dbReference type="GO" id="GO:0004619">
    <property type="term" value="F:phosphoglycerate mutase activity"/>
    <property type="evidence" value="ECO:0007669"/>
    <property type="project" value="UniProtKB-UniRule"/>
</dbReference>
<reference evidence="16" key="2">
    <citation type="journal article" date="2021" name="PeerJ">
        <title>Extensive microbial diversity within the chicken gut microbiome revealed by metagenomics and culture.</title>
        <authorList>
            <person name="Gilroy R."/>
            <person name="Ravi A."/>
            <person name="Getino M."/>
            <person name="Pursley I."/>
            <person name="Horton D.L."/>
            <person name="Alikhan N.F."/>
            <person name="Baker D."/>
            <person name="Gharbi K."/>
            <person name="Hall N."/>
            <person name="Watson M."/>
            <person name="Adriaenssens E.M."/>
            <person name="Foster-Nyarko E."/>
            <person name="Jarju S."/>
            <person name="Secka A."/>
            <person name="Antonio M."/>
            <person name="Oren A."/>
            <person name="Chaudhuri R.R."/>
            <person name="La Ragione R."/>
            <person name="Hildebrand F."/>
            <person name="Pallen M.J."/>
        </authorList>
    </citation>
    <scope>NUCLEOTIDE SEQUENCE</scope>
    <source>
        <strain evidence="16">14508</strain>
    </source>
</reference>
<dbReference type="EC" id="5.4.2.12" evidence="9 10"/>
<keyword evidence="7 9" id="KW-0464">Manganese</keyword>
<dbReference type="GO" id="GO:0006007">
    <property type="term" value="P:glucose catabolic process"/>
    <property type="evidence" value="ECO:0007669"/>
    <property type="project" value="InterPro"/>
</dbReference>
<evidence type="ECO:0000256" key="12">
    <source>
        <dbReference type="PIRSR" id="PIRSR001492-2"/>
    </source>
</evidence>
<evidence type="ECO:0000256" key="7">
    <source>
        <dbReference type="ARBA" id="ARBA00023211"/>
    </source>
</evidence>
<feature type="active site" description="Phosphoserine intermediate" evidence="9 11">
    <location>
        <position position="61"/>
    </location>
</feature>
<comment type="function">
    <text evidence="2 9">Catalyzes the interconversion of 2-phosphoglycerate and 3-phosphoglycerate.</text>
</comment>
<comment type="similarity">
    <text evidence="4 9">Belongs to the BPG-independent phosphoglycerate mutase family.</text>
</comment>
<evidence type="ECO:0000256" key="8">
    <source>
        <dbReference type="ARBA" id="ARBA00023235"/>
    </source>
</evidence>
<dbReference type="PANTHER" id="PTHR31637">
    <property type="entry name" value="2,3-BISPHOSPHOGLYCERATE-INDEPENDENT PHOSPHOGLYCERATE MUTASE"/>
    <property type="match status" value="1"/>
</dbReference>
<dbReference type="AlphaFoldDB" id="A0A9D1KC06"/>
<dbReference type="HAMAP" id="MF_01038">
    <property type="entry name" value="GpmI"/>
    <property type="match status" value="1"/>
</dbReference>
<evidence type="ECO:0000256" key="10">
    <source>
        <dbReference type="NCBIfam" id="TIGR01307"/>
    </source>
</evidence>
<evidence type="ECO:0000256" key="4">
    <source>
        <dbReference type="ARBA" id="ARBA00008819"/>
    </source>
</evidence>
<evidence type="ECO:0000256" key="3">
    <source>
        <dbReference type="ARBA" id="ARBA00004798"/>
    </source>
</evidence>
<dbReference type="InterPro" id="IPR011258">
    <property type="entry name" value="BPG-indep_PGM_N"/>
</dbReference>
<dbReference type="Pfam" id="PF01676">
    <property type="entry name" value="Metalloenzyme"/>
    <property type="match status" value="1"/>
</dbReference>
<dbReference type="GO" id="GO:0006096">
    <property type="term" value="P:glycolytic process"/>
    <property type="evidence" value="ECO:0007669"/>
    <property type="project" value="UniProtKB-UniRule"/>
</dbReference>